<dbReference type="GO" id="GO:0046872">
    <property type="term" value="F:metal ion binding"/>
    <property type="evidence" value="ECO:0007669"/>
    <property type="project" value="UniProtKB-KW"/>
</dbReference>
<keyword evidence="3 4" id="KW-0732">Signal</keyword>
<organism evidence="5 6">
    <name type="scientific">Anaerobiospirillum thomasii</name>
    <dbReference type="NCBI Taxonomy" id="179995"/>
    <lineage>
        <taxon>Bacteria</taxon>
        <taxon>Pseudomonadati</taxon>
        <taxon>Pseudomonadota</taxon>
        <taxon>Gammaproteobacteria</taxon>
        <taxon>Aeromonadales</taxon>
        <taxon>Succinivibrionaceae</taxon>
        <taxon>Anaerobiospirillum</taxon>
    </lineage>
</organism>
<keyword evidence="6" id="KW-1185">Reference proteome</keyword>
<dbReference type="Gene3D" id="3.40.190.10">
    <property type="entry name" value="Periplasmic binding protein-like II"/>
    <property type="match status" value="2"/>
</dbReference>
<comment type="similarity">
    <text evidence="1">Belongs to the bacterial solute-binding protein ModA family.</text>
</comment>
<evidence type="ECO:0000256" key="2">
    <source>
        <dbReference type="ARBA" id="ARBA00022723"/>
    </source>
</evidence>
<dbReference type="Proteomes" id="UP000250086">
    <property type="component" value="Unassembled WGS sequence"/>
</dbReference>
<dbReference type="RefSeq" id="WP_113743409.1">
    <property type="nucleotide sequence ID" value="NZ_UAPV01000001.1"/>
</dbReference>
<dbReference type="AlphaFoldDB" id="A0A2X0V3Y7"/>
<dbReference type="InterPro" id="IPR005950">
    <property type="entry name" value="ModA"/>
</dbReference>
<gene>
    <name evidence="5" type="ORF">NCTC13093_00588</name>
</gene>
<feature type="signal peptide" evidence="4">
    <location>
        <begin position="1"/>
        <end position="20"/>
    </location>
</feature>
<dbReference type="InterPro" id="IPR050682">
    <property type="entry name" value="ModA/WtpA"/>
</dbReference>
<dbReference type="EMBL" id="UAPV01000001">
    <property type="protein sequence ID" value="SPT69224.1"/>
    <property type="molecule type" value="Genomic_DNA"/>
</dbReference>
<evidence type="ECO:0000256" key="1">
    <source>
        <dbReference type="ARBA" id="ARBA00009175"/>
    </source>
</evidence>
<protein>
    <submittedName>
        <fullName evidence="5">Molybdate transporter periplasmic protein</fullName>
    </submittedName>
</protein>
<accession>A0A2X0V3Y7</accession>
<evidence type="ECO:0000313" key="6">
    <source>
        <dbReference type="Proteomes" id="UP000250086"/>
    </source>
</evidence>
<evidence type="ECO:0000313" key="5">
    <source>
        <dbReference type="EMBL" id="SPT69224.1"/>
    </source>
</evidence>
<dbReference type="GO" id="GO:0015689">
    <property type="term" value="P:molybdate ion transport"/>
    <property type="evidence" value="ECO:0007669"/>
    <property type="project" value="InterPro"/>
</dbReference>
<feature type="chain" id="PRO_5016088454" evidence="4">
    <location>
        <begin position="21"/>
        <end position="264"/>
    </location>
</feature>
<name>A0A2X0V3Y7_9GAMM</name>
<evidence type="ECO:0000256" key="4">
    <source>
        <dbReference type="SAM" id="SignalP"/>
    </source>
</evidence>
<evidence type="ECO:0000256" key="3">
    <source>
        <dbReference type="ARBA" id="ARBA00022729"/>
    </source>
</evidence>
<dbReference type="SUPFAM" id="SSF53850">
    <property type="entry name" value="Periplasmic binding protein-like II"/>
    <property type="match status" value="1"/>
</dbReference>
<reference evidence="5 6" key="1">
    <citation type="submission" date="2018-06" db="EMBL/GenBank/DDBJ databases">
        <authorList>
            <consortium name="Pathogen Informatics"/>
            <person name="Doyle S."/>
        </authorList>
    </citation>
    <scope>NUCLEOTIDE SEQUENCE [LARGE SCALE GENOMIC DNA]</scope>
    <source>
        <strain evidence="5 6">NCTC13093</strain>
    </source>
</reference>
<dbReference type="NCBIfam" id="TIGR01256">
    <property type="entry name" value="modA"/>
    <property type="match status" value="1"/>
</dbReference>
<dbReference type="PANTHER" id="PTHR30632">
    <property type="entry name" value="MOLYBDATE-BINDING PERIPLASMIC PROTEIN"/>
    <property type="match status" value="1"/>
</dbReference>
<dbReference type="PANTHER" id="PTHR30632:SF14">
    <property type="entry name" value="TUNGSTATE_MOLYBDATE_CHROMATE-BINDING PROTEIN MODA"/>
    <property type="match status" value="1"/>
</dbReference>
<keyword evidence="2" id="KW-0479">Metal-binding</keyword>
<dbReference type="GO" id="GO:0030973">
    <property type="term" value="F:molybdate ion binding"/>
    <property type="evidence" value="ECO:0007669"/>
    <property type="project" value="TreeGrafter"/>
</dbReference>
<proteinExistence type="inferred from homology"/>
<sequence length="264" mass="29748">MFKKVLYTLTLCLCSYQAMADDKINVCATSQMYNALSAIAAARDDMNTYFASGTDLYAQISNNDRKCNILISSDEKLPIQLIRSNRAEAASMLPLVRAPLVLWSKNPRLFNNGSTMAISDRQLESLAIAKTELTPVGFATHQIVSKSAFPTNYIKDKLFRAEHEYEVYSMVDSENVQAGFVSKPLVTSRNRMANGSYWVVPKDYHADILYYITIVDKAENTDKIVDLYKFLKDDKSALESYELFGFENLNSAENKGQSELKGFK</sequence>
<dbReference type="Pfam" id="PF13531">
    <property type="entry name" value="SBP_bac_11"/>
    <property type="match status" value="1"/>
</dbReference>